<sequence>MPGKEKSHDSDDLKSTDLENADTLIGRNSVPKSPTKKKSRRPSSATDRKPRSTPRRPVTPGKRKKRPQSAPSHRTGHDLWMSAVKYRRTVGLSGSHHPGSPRHKTSNEYWIDTLRRTGTGFTTESIGMNTFGGKRPRDKDMPYLSTSAYLRQMAGSEKPSKQADTMARANPGTPAYKSQEEYYEQILEYKKQVSSLNQDSATMKAKIRRLEEDNLKKEKEIESLLHPHKSEELRRTLADKRPDSGAMIHSLKQKILKLETQMRDKETSYIKLQSDLKTTKIDEMKQQMEVFYNEIVRLQNSKETGVDKSARAPSREGSVKVKALNETILRLNKHNEQLQGENRGLKEDLKRFMDQEQDELTTHKDCKDMDRKELLRFISQLEKKLQRAEEKIETGSLGSPSAHSKMQGKIALEGNTAVRLDQLDKRESELLDTLERKNERIKDLTEERDRWKQRCDELEILLSHGSEQHPSPKARPEARRPPSARSGSRVKDTSTHDPSEQATPRTPTHRPPTSGSQRPSTAGSQRPPSAKRRSSLDSSVSSVRKKKIEAFKENRSAKVIQRNWRSHQNKEQKAQNERVNKFRENHAAKIIQRGWTKHRHDKIEHEREEAADLIRSSLLGHRNRQQQMSRRHDDDDDDYETDNEDYNNCVALIQSAMKGHNTRKNNMRDYAFSSTGEEDDEDEVMSSASRLRASSRSSRPQSPAAHRQRPQSPAPQGQRPQSGRSRTSLSGSVKSAGSSSGRQQYSSSHVGHDDDDDDF</sequence>
<feature type="compositionally biased region" description="Low complexity" evidence="2">
    <location>
        <begin position="728"/>
        <end position="748"/>
    </location>
</feature>
<feature type="region of interest" description="Disordered" evidence="2">
    <location>
        <begin position="462"/>
        <end position="581"/>
    </location>
</feature>
<feature type="coiled-coil region" evidence="1">
    <location>
        <begin position="179"/>
        <end position="220"/>
    </location>
</feature>
<dbReference type="Proteomes" id="UP000828390">
    <property type="component" value="Unassembled WGS sequence"/>
</dbReference>
<accession>A0A9D4M8Y6</accession>
<feature type="compositionally biased region" description="Basic and acidic residues" evidence="2">
    <location>
        <begin position="489"/>
        <end position="499"/>
    </location>
</feature>
<evidence type="ECO:0000256" key="1">
    <source>
        <dbReference type="SAM" id="Coils"/>
    </source>
</evidence>
<evidence type="ECO:0000313" key="4">
    <source>
        <dbReference type="Proteomes" id="UP000828390"/>
    </source>
</evidence>
<feature type="compositionally biased region" description="Polar residues" evidence="2">
    <location>
        <begin position="710"/>
        <end position="727"/>
    </location>
</feature>
<comment type="caution">
    <text evidence="3">The sequence shown here is derived from an EMBL/GenBank/DDBJ whole genome shotgun (WGS) entry which is preliminary data.</text>
</comment>
<feature type="region of interest" description="Disordered" evidence="2">
    <location>
        <begin position="614"/>
        <end position="643"/>
    </location>
</feature>
<dbReference type="OrthoDB" id="2136082at2759"/>
<evidence type="ECO:0000313" key="3">
    <source>
        <dbReference type="EMBL" id="KAH3872945.1"/>
    </source>
</evidence>
<feature type="compositionally biased region" description="Low complexity" evidence="2">
    <location>
        <begin position="686"/>
        <end position="705"/>
    </location>
</feature>
<feature type="region of interest" description="Disordered" evidence="2">
    <location>
        <begin position="1"/>
        <end position="80"/>
    </location>
</feature>
<feature type="region of interest" description="Disordered" evidence="2">
    <location>
        <begin position="657"/>
        <end position="759"/>
    </location>
</feature>
<feature type="compositionally biased region" description="Basic and acidic residues" evidence="2">
    <location>
        <begin position="1"/>
        <end position="17"/>
    </location>
</feature>
<organism evidence="3 4">
    <name type="scientific">Dreissena polymorpha</name>
    <name type="common">Zebra mussel</name>
    <name type="synonym">Mytilus polymorpha</name>
    <dbReference type="NCBI Taxonomy" id="45954"/>
    <lineage>
        <taxon>Eukaryota</taxon>
        <taxon>Metazoa</taxon>
        <taxon>Spiralia</taxon>
        <taxon>Lophotrochozoa</taxon>
        <taxon>Mollusca</taxon>
        <taxon>Bivalvia</taxon>
        <taxon>Autobranchia</taxon>
        <taxon>Heteroconchia</taxon>
        <taxon>Euheterodonta</taxon>
        <taxon>Imparidentia</taxon>
        <taxon>Neoheterodontei</taxon>
        <taxon>Myida</taxon>
        <taxon>Dreissenoidea</taxon>
        <taxon>Dreissenidae</taxon>
        <taxon>Dreissena</taxon>
    </lineage>
</organism>
<name>A0A9D4M8Y6_DREPO</name>
<reference evidence="3" key="2">
    <citation type="submission" date="2020-11" db="EMBL/GenBank/DDBJ databases">
        <authorList>
            <person name="McCartney M.A."/>
            <person name="Auch B."/>
            <person name="Kono T."/>
            <person name="Mallez S."/>
            <person name="Becker A."/>
            <person name="Gohl D.M."/>
            <person name="Silverstein K.A.T."/>
            <person name="Koren S."/>
            <person name="Bechman K.B."/>
            <person name="Herman A."/>
            <person name="Abrahante J.E."/>
            <person name="Garbe J."/>
        </authorList>
    </citation>
    <scope>NUCLEOTIDE SEQUENCE</scope>
    <source>
        <strain evidence="3">Duluth1</strain>
        <tissue evidence="3">Whole animal</tissue>
    </source>
</reference>
<feature type="region of interest" description="Disordered" evidence="2">
    <location>
        <begin position="156"/>
        <end position="176"/>
    </location>
</feature>
<evidence type="ECO:0000256" key="2">
    <source>
        <dbReference type="SAM" id="MobiDB-lite"/>
    </source>
</evidence>
<feature type="coiled-coil region" evidence="1">
    <location>
        <begin position="248"/>
        <end position="461"/>
    </location>
</feature>
<dbReference type="EMBL" id="JAIWYP010000002">
    <property type="protein sequence ID" value="KAH3872945.1"/>
    <property type="molecule type" value="Genomic_DNA"/>
</dbReference>
<protein>
    <recommendedName>
        <fullName evidence="5">IQ domain-containing protein E-like</fullName>
    </recommendedName>
</protein>
<feature type="compositionally biased region" description="Basic and acidic residues" evidence="2">
    <location>
        <begin position="568"/>
        <end position="581"/>
    </location>
</feature>
<gene>
    <name evidence="3" type="ORF">DPMN_036167</name>
</gene>
<reference evidence="3" key="1">
    <citation type="journal article" date="2019" name="bioRxiv">
        <title>The Genome of the Zebra Mussel, Dreissena polymorpha: A Resource for Invasive Species Research.</title>
        <authorList>
            <person name="McCartney M.A."/>
            <person name="Auch B."/>
            <person name="Kono T."/>
            <person name="Mallez S."/>
            <person name="Zhang Y."/>
            <person name="Obille A."/>
            <person name="Becker A."/>
            <person name="Abrahante J.E."/>
            <person name="Garbe J."/>
            <person name="Badalamenti J.P."/>
            <person name="Herman A."/>
            <person name="Mangelson H."/>
            <person name="Liachko I."/>
            <person name="Sullivan S."/>
            <person name="Sone E.D."/>
            <person name="Koren S."/>
            <person name="Silverstein K.A.T."/>
            <person name="Beckman K.B."/>
            <person name="Gohl D.M."/>
        </authorList>
    </citation>
    <scope>NUCLEOTIDE SEQUENCE</scope>
    <source>
        <strain evidence="3">Duluth1</strain>
        <tissue evidence="3">Whole animal</tissue>
    </source>
</reference>
<feature type="compositionally biased region" description="Acidic residues" evidence="2">
    <location>
        <begin position="634"/>
        <end position="643"/>
    </location>
</feature>
<proteinExistence type="predicted"/>
<evidence type="ECO:0008006" key="5">
    <source>
        <dbReference type="Google" id="ProtNLM"/>
    </source>
</evidence>
<dbReference type="AlphaFoldDB" id="A0A9D4M8Y6"/>
<keyword evidence="1" id="KW-0175">Coiled coil</keyword>
<feature type="compositionally biased region" description="Polar residues" evidence="2">
    <location>
        <begin position="514"/>
        <end position="527"/>
    </location>
</feature>
<keyword evidence="4" id="KW-1185">Reference proteome</keyword>